<dbReference type="STRING" id="404692.A0A0J6YGU8"/>
<keyword evidence="4 7" id="KW-1133">Transmembrane helix</keyword>
<dbReference type="InterPro" id="IPR051584">
    <property type="entry name" value="GPCR-associated_LMBR1"/>
</dbReference>
<feature type="compositionally biased region" description="Polar residues" evidence="6">
    <location>
        <begin position="603"/>
        <end position="620"/>
    </location>
</feature>
<organism evidence="8 9">
    <name type="scientific">Coccidioides immitis RMSCC 2394</name>
    <dbReference type="NCBI Taxonomy" id="404692"/>
    <lineage>
        <taxon>Eukaryota</taxon>
        <taxon>Fungi</taxon>
        <taxon>Dikarya</taxon>
        <taxon>Ascomycota</taxon>
        <taxon>Pezizomycotina</taxon>
        <taxon>Eurotiomycetes</taxon>
        <taxon>Eurotiomycetidae</taxon>
        <taxon>Onygenales</taxon>
        <taxon>Onygenaceae</taxon>
        <taxon>Coccidioides</taxon>
    </lineage>
</organism>
<dbReference type="OrthoDB" id="203099at2759"/>
<feature type="transmembrane region" description="Helical" evidence="7">
    <location>
        <begin position="502"/>
        <end position="520"/>
    </location>
</feature>
<dbReference type="AlphaFoldDB" id="A0A0J6YGU8"/>
<feature type="compositionally biased region" description="Acidic residues" evidence="6">
    <location>
        <begin position="677"/>
        <end position="687"/>
    </location>
</feature>
<sequence>MAFFSPQTARPPPVGSGIFAAFAVVSIFFLVLLLLRHYLPLRSTPAYLALPVFLALALPASVILLVPIDLTSSTSGSSPSGIWLPSRVMLVSWRITYWLTFVLTWLILPLLGEYVDSGHRTPRARIAYSLRSNARYQLLMLSCGIVGLVYVLIQNGFRFSSLKSLVMALAYVWGLVLAIYLMGHGLVAIPRGLWRNVNPGNRLRRLQSRAPLIYDRLIDAKSSLEDIRAQVSQLERRKTSVPLDLQDWIDDLVEGADFPGARPPQLALADASRPTGPVVITERYLAELTRNLNRARHKNARFTDAWSRLVQEAADCQAIIDSSTSKHLEFSRYTSHSTLSHRRPLLTPYLRHVLHFHVLPAVRIVCAGLFSIASACIVWSEFVKSFAPSISIVSLSVTHAYHGTATVSFLGQMVASGWLLYMCSAAFAGVTDTKVWGNRALVRRNTYGESACWYAGLIARLTVPLAYNFLTLLSRNVQHQTTFYAFLGRFIDLTPLGKGFDYFFPIFILVPVAATLFNMYGKVRNALGFGLLEGEDSAADDPTGVGIGTWREGRELINQELSGPGFLGLSSRSAVPGNRYTDSGDNGHTVPRRGPTLRVPPSHRSSSSLPQYEYSATSRGINVPQPVSDDGEDDESPFQSFVHRVKNTFETAGKPKWLQRVDSELRRPRWMRGDHDNDNDDDDDDVEEQGRGLGNSSGLNRLFGP</sequence>
<evidence type="ECO:0000256" key="1">
    <source>
        <dbReference type="ARBA" id="ARBA00004141"/>
    </source>
</evidence>
<dbReference type="Pfam" id="PF04791">
    <property type="entry name" value="LMBR1"/>
    <property type="match status" value="1"/>
</dbReference>
<gene>
    <name evidence="8" type="ORF">CIRG_07607</name>
</gene>
<feature type="transmembrane region" description="Helical" evidence="7">
    <location>
        <begin position="95"/>
        <end position="115"/>
    </location>
</feature>
<protein>
    <submittedName>
        <fullName evidence="8">Uncharacterized protein</fullName>
    </submittedName>
</protein>
<name>A0A0J6YGU8_COCIT</name>
<dbReference type="EMBL" id="DS028097">
    <property type="protein sequence ID" value="KMP07926.1"/>
    <property type="molecule type" value="Genomic_DNA"/>
</dbReference>
<evidence type="ECO:0000256" key="6">
    <source>
        <dbReference type="SAM" id="MobiDB-lite"/>
    </source>
</evidence>
<feature type="transmembrane region" description="Helical" evidence="7">
    <location>
        <begin position="400"/>
        <end position="430"/>
    </location>
</feature>
<evidence type="ECO:0000256" key="7">
    <source>
        <dbReference type="SAM" id="Phobius"/>
    </source>
</evidence>
<dbReference type="InterPro" id="IPR006876">
    <property type="entry name" value="LMBR1-like_membr_prot"/>
</dbReference>
<feature type="transmembrane region" description="Helical" evidence="7">
    <location>
        <begin position="136"/>
        <end position="153"/>
    </location>
</feature>
<evidence type="ECO:0000256" key="4">
    <source>
        <dbReference type="ARBA" id="ARBA00022989"/>
    </source>
</evidence>
<feature type="transmembrane region" description="Helical" evidence="7">
    <location>
        <begin position="14"/>
        <end position="35"/>
    </location>
</feature>
<dbReference type="Proteomes" id="UP000054565">
    <property type="component" value="Unassembled WGS sequence"/>
</dbReference>
<feature type="region of interest" description="Disordered" evidence="6">
    <location>
        <begin position="652"/>
        <end position="705"/>
    </location>
</feature>
<feature type="transmembrane region" description="Helical" evidence="7">
    <location>
        <begin position="47"/>
        <end position="68"/>
    </location>
</feature>
<comment type="subcellular location">
    <subcellularLocation>
        <location evidence="1">Membrane</location>
        <topology evidence="1">Multi-pass membrane protein</topology>
    </subcellularLocation>
</comment>
<comment type="similarity">
    <text evidence="2">Belongs to the LIMR family.</text>
</comment>
<feature type="region of interest" description="Disordered" evidence="6">
    <location>
        <begin position="577"/>
        <end position="637"/>
    </location>
</feature>
<proteinExistence type="inferred from homology"/>
<dbReference type="PANTHER" id="PTHR21355">
    <property type="entry name" value="G-PROTEIN COUPLED RECEPTOR-ASSOCIATED PROTEIN LMBRD2"/>
    <property type="match status" value="1"/>
</dbReference>
<evidence type="ECO:0000256" key="2">
    <source>
        <dbReference type="ARBA" id="ARBA00010487"/>
    </source>
</evidence>
<feature type="compositionally biased region" description="Basic and acidic residues" evidence="6">
    <location>
        <begin position="659"/>
        <end position="676"/>
    </location>
</feature>
<keyword evidence="3 7" id="KW-0812">Transmembrane</keyword>
<dbReference type="GO" id="GO:0016020">
    <property type="term" value="C:membrane"/>
    <property type="evidence" value="ECO:0007669"/>
    <property type="project" value="UniProtKB-SubCell"/>
</dbReference>
<feature type="transmembrane region" description="Helical" evidence="7">
    <location>
        <begin position="165"/>
        <end position="189"/>
    </location>
</feature>
<evidence type="ECO:0000256" key="3">
    <source>
        <dbReference type="ARBA" id="ARBA00022692"/>
    </source>
</evidence>
<feature type="transmembrane region" description="Helical" evidence="7">
    <location>
        <begin position="361"/>
        <end position="380"/>
    </location>
</feature>
<evidence type="ECO:0000256" key="5">
    <source>
        <dbReference type="ARBA" id="ARBA00023136"/>
    </source>
</evidence>
<accession>A0A0J6YGU8</accession>
<keyword evidence="5 7" id="KW-0472">Membrane</keyword>
<evidence type="ECO:0000313" key="8">
    <source>
        <dbReference type="EMBL" id="KMP07926.1"/>
    </source>
</evidence>
<evidence type="ECO:0000313" key="9">
    <source>
        <dbReference type="Proteomes" id="UP000054565"/>
    </source>
</evidence>
<dbReference type="PANTHER" id="PTHR21355:SF0">
    <property type="entry name" value="G-PROTEIN COUPLED RECEPTOR-ASSOCIATED PROTEIN LMBRD2"/>
    <property type="match status" value="1"/>
</dbReference>
<feature type="transmembrane region" description="Helical" evidence="7">
    <location>
        <begin position="451"/>
        <end position="470"/>
    </location>
</feature>
<reference evidence="9" key="1">
    <citation type="journal article" date="2010" name="Genome Res.">
        <title>Population genomic sequencing of Coccidioides fungi reveals recent hybridization and transposon control.</title>
        <authorList>
            <person name="Neafsey D.E."/>
            <person name="Barker B.M."/>
            <person name="Sharpton T.J."/>
            <person name="Stajich J.E."/>
            <person name="Park D.J."/>
            <person name="Whiston E."/>
            <person name="Hung C.-Y."/>
            <person name="McMahan C."/>
            <person name="White J."/>
            <person name="Sykes S."/>
            <person name="Heiman D."/>
            <person name="Young S."/>
            <person name="Zeng Q."/>
            <person name="Abouelleil A."/>
            <person name="Aftuck L."/>
            <person name="Bessette D."/>
            <person name="Brown A."/>
            <person name="FitzGerald M."/>
            <person name="Lui A."/>
            <person name="Macdonald J.P."/>
            <person name="Priest M."/>
            <person name="Orbach M.J."/>
            <person name="Galgiani J.N."/>
            <person name="Kirkland T.N."/>
            <person name="Cole G.T."/>
            <person name="Birren B.W."/>
            <person name="Henn M.R."/>
            <person name="Taylor J.W."/>
            <person name="Rounsley S.D."/>
        </authorList>
    </citation>
    <scope>NUCLEOTIDE SEQUENCE [LARGE SCALE GENOMIC DNA]</scope>
    <source>
        <strain evidence="9">RMSCC 2394</strain>
    </source>
</reference>